<proteinExistence type="predicted"/>
<feature type="transmembrane region" description="Helical" evidence="9">
    <location>
        <begin position="267"/>
        <end position="288"/>
    </location>
</feature>
<dbReference type="GO" id="GO:0015920">
    <property type="term" value="P:lipopolysaccharide transport"/>
    <property type="evidence" value="ECO:0007669"/>
    <property type="project" value="TreeGrafter"/>
</dbReference>
<dbReference type="InterPro" id="IPR005495">
    <property type="entry name" value="LptG/LptF_permease"/>
</dbReference>
<reference evidence="10 11" key="1">
    <citation type="submission" date="2012-05" db="EMBL/GenBank/DDBJ databases">
        <title>The Genome Sequence of Sutterella wadsworthensis 2_1_59BFAA.</title>
        <authorList>
            <consortium name="The Broad Institute Genome Sequencing Platform"/>
            <person name="Earl A."/>
            <person name="Ward D."/>
            <person name="Feldgarden M."/>
            <person name="Gevers D."/>
            <person name="Daigneault M."/>
            <person name="Strauss J."/>
            <person name="Allen-Vercoe E."/>
            <person name="Walker B."/>
            <person name="Young S.K."/>
            <person name="Zeng Q."/>
            <person name="Gargeya S."/>
            <person name="Fitzgerald M."/>
            <person name="Haas B."/>
            <person name="Abouelleil A."/>
            <person name="Alvarado L."/>
            <person name="Arachchi H.M."/>
            <person name="Berlin A.M."/>
            <person name="Chapman S.B."/>
            <person name="Goldberg J."/>
            <person name="Griggs A."/>
            <person name="Gujja S."/>
            <person name="Hansen M."/>
            <person name="Howarth C."/>
            <person name="Imamovic A."/>
            <person name="Larimer J."/>
            <person name="McCowen C."/>
            <person name="Montmayeur A."/>
            <person name="Murphy C."/>
            <person name="Neiman D."/>
            <person name="Pearson M."/>
            <person name="Priest M."/>
            <person name="Roberts A."/>
            <person name="Saif S."/>
            <person name="Shea T."/>
            <person name="Sisk P."/>
            <person name="Sykes S."/>
            <person name="Wortman J."/>
            <person name="Nusbaum C."/>
            <person name="Birren B."/>
        </authorList>
    </citation>
    <scope>NUCLEOTIDE SEQUENCE [LARGE SCALE GENOMIC DNA]</scope>
    <source>
        <strain evidence="10 11">2_1_59BFAA</strain>
    </source>
</reference>
<evidence type="ECO:0000256" key="3">
    <source>
        <dbReference type="ARBA" id="ARBA00022448"/>
    </source>
</evidence>
<dbReference type="OrthoDB" id="9778062at2"/>
<protein>
    <recommendedName>
        <fullName evidence="2">Lipopolysaccharide export system permease protein LptF</fullName>
    </recommendedName>
</protein>
<feature type="transmembrane region" description="Helical" evidence="9">
    <location>
        <begin position="102"/>
        <end position="125"/>
    </location>
</feature>
<sequence>MIFKRSMVSELANSAGGVFTVLFTIVLAVGMVRILSLAAGGRIDNGTVLQMVLYNALTNLPPLLTLSFFIAVLMTMMRWWQDNEMVVWFSSGGRSLFSWVPPVLRFALPFVVAVGVLSIVISPWARSQTEITRNEFAQRDEVNRLAPGRFIETMGGKRVFFIESQGESPNEVGRIFMAERTSKGESTVTAERGTVEINSEGDRYIVLHNGRRHETALDTPVTRVVEFDEYAVRLDIKVDKRLESGKVSAQPMTVLFAGMTPDQQAQIFWRFSWPAAAFLLALFAIPLSASNPRAGRSLNIIIAALVFILYLNAISVVQTWIEQGKFGYMTGLFLLHGFVAMLCALFFIRRVYMMRWLPVWCSPWYWRRRLISSKEN</sequence>
<accession>K1JTP9</accession>
<dbReference type="RefSeq" id="WP_005437365.1">
    <property type="nucleotide sequence ID" value="NZ_JH815523.1"/>
</dbReference>
<dbReference type="PANTHER" id="PTHR33529:SF7">
    <property type="entry name" value="LIPOPOLYSACCHARIDE EXPORT SYSTEM PERMEASE PROTEIN LPTF"/>
    <property type="match status" value="1"/>
</dbReference>
<name>K1JTP9_9BURK</name>
<dbReference type="GO" id="GO:0043190">
    <property type="term" value="C:ATP-binding cassette (ABC) transporter complex"/>
    <property type="evidence" value="ECO:0007669"/>
    <property type="project" value="InterPro"/>
</dbReference>
<dbReference type="HOGENOM" id="CLU_028799_0_0_4"/>
<dbReference type="NCBIfam" id="TIGR04407">
    <property type="entry name" value="LptF_YjgP"/>
    <property type="match status" value="1"/>
</dbReference>
<feature type="transmembrane region" description="Helical" evidence="9">
    <location>
        <begin position="60"/>
        <end position="81"/>
    </location>
</feature>
<organism evidence="10 11">
    <name type="scientific">Sutterella wadsworthensis 2_1_59BFAA</name>
    <dbReference type="NCBI Taxonomy" id="742823"/>
    <lineage>
        <taxon>Bacteria</taxon>
        <taxon>Pseudomonadati</taxon>
        <taxon>Pseudomonadota</taxon>
        <taxon>Betaproteobacteria</taxon>
        <taxon>Burkholderiales</taxon>
        <taxon>Sutterellaceae</taxon>
        <taxon>Sutterella</taxon>
    </lineage>
</organism>
<comment type="caution">
    <text evidence="10">The sequence shown here is derived from an EMBL/GenBank/DDBJ whole genome shotgun (WGS) entry which is preliminary data.</text>
</comment>
<dbReference type="PATRIC" id="fig|742823.3.peg.2374"/>
<evidence type="ECO:0000313" key="10">
    <source>
        <dbReference type="EMBL" id="EKB30023.1"/>
    </source>
</evidence>
<dbReference type="STRING" id="742823.HMPREF9465_02369"/>
<dbReference type="Pfam" id="PF03739">
    <property type="entry name" value="LptF_LptG"/>
    <property type="match status" value="1"/>
</dbReference>
<keyword evidence="11" id="KW-1185">Reference proteome</keyword>
<keyword evidence="3" id="KW-0813">Transport</keyword>
<comment type="subcellular location">
    <subcellularLocation>
        <location evidence="1">Cell inner membrane</location>
        <topology evidence="1">Multi-pass membrane protein</topology>
    </subcellularLocation>
</comment>
<evidence type="ECO:0000256" key="6">
    <source>
        <dbReference type="ARBA" id="ARBA00022692"/>
    </source>
</evidence>
<evidence type="ECO:0000313" key="11">
    <source>
        <dbReference type="Proteomes" id="UP000005835"/>
    </source>
</evidence>
<dbReference type="AlphaFoldDB" id="K1JTP9"/>
<feature type="transmembrane region" description="Helical" evidence="9">
    <location>
        <begin position="327"/>
        <end position="348"/>
    </location>
</feature>
<keyword evidence="7 9" id="KW-1133">Transmembrane helix</keyword>
<feature type="transmembrane region" description="Helical" evidence="9">
    <location>
        <begin position="12"/>
        <end position="40"/>
    </location>
</feature>
<evidence type="ECO:0000256" key="2">
    <source>
        <dbReference type="ARBA" id="ARBA00014213"/>
    </source>
</evidence>
<keyword evidence="5" id="KW-0997">Cell inner membrane</keyword>
<dbReference type="GO" id="GO:0055085">
    <property type="term" value="P:transmembrane transport"/>
    <property type="evidence" value="ECO:0007669"/>
    <property type="project" value="InterPro"/>
</dbReference>
<dbReference type="eggNOG" id="COG0795">
    <property type="taxonomic scope" value="Bacteria"/>
</dbReference>
<keyword evidence="8 9" id="KW-0472">Membrane</keyword>
<feature type="transmembrane region" description="Helical" evidence="9">
    <location>
        <begin position="300"/>
        <end position="321"/>
    </location>
</feature>
<evidence type="ECO:0000256" key="9">
    <source>
        <dbReference type="SAM" id="Phobius"/>
    </source>
</evidence>
<gene>
    <name evidence="10" type="ORF">HMPREF9465_02369</name>
</gene>
<evidence type="ECO:0000256" key="8">
    <source>
        <dbReference type="ARBA" id="ARBA00023136"/>
    </source>
</evidence>
<keyword evidence="4" id="KW-1003">Cell membrane</keyword>
<evidence type="ECO:0000256" key="7">
    <source>
        <dbReference type="ARBA" id="ARBA00022989"/>
    </source>
</evidence>
<dbReference type="Proteomes" id="UP000005835">
    <property type="component" value="Unassembled WGS sequence"/>
</dbReference>
<keyword evidence="6 9" id="KW-0812">Transmembrane</keyword>
<dbReference type="PANTHER" id="PTHR33529">
    <property type="entry name" value="SLR0882 PROTEIN-RELATED"/>
    <property type="match status" value="1"/>
</dbReference>
<evidence type="ECO:0000256" key="5">
    <source>
        <dbReference type="ARBA" id="ARBA00022519"/>
    </source>
</evidence>
<evidence type="ECO:0000256" key="1">
    <source>
        <dbReference type="ARBA" id="ARBA00004429"/>
    </source>
</evidence>
<dbReference type="EMBL" id="ADMG01000059">
    <property type="protein sequence ID" value="EKB30023.1"/>
    <property type="molecule type" value="Genomic_DNA"/>
</dbReference>
<evidence type="ECO:0000256" key="4">
    <source>
        <dbReference type="ARBA" id="ARBA00022475"/>
    </source>
</evidence>
<dbReference type="InterPro" id="IPR030922">
    <property type="entry name" value="LptF"/>
</dbReference>